<evidence type="ECO:0000256" key="1">
    <source>
        <dbReference type="SAM" id="Phobius"/>
    </source>
</evidence>
<feature type="transmembrane region" description="Helical" evidence="1">
    <location>
        <begin position="52"/>
        <end position="73"/>
    </location>
</feature>
<gene>
    <name evidence="2" type="ORF">IU459_13405</name>
</gene>
<proteinExistence type="predicted"/>
<keyword evidence="1" id="KW-1133">Transmembrane helix</keyword>
<evidence type="ECO:0000313" key="2">
    <source>
        <dbReference type="EMBL" id="MBF6298531.1"/>
    </source>
</evidence>
<evidence type="ECO:0008006" key="4">
    <source>
        <dbReference type="Google" id="ProtNLM"/>
    </source>
</evidence>
<keyword evidence="1" id="KW-0812">Transmembrane</keyword>
<feature type="transmembrane region" description="Helical" evidence="1">
    <location>
        <begin position="20"/>
        <end position="46"/>
    </location>
</feature>
<comment type="caution">
    <text evidence="2">The sequence shown here is derived from an EMBL/GenBank/DDBJ whole genome shotgun (WGS) entry which is preliminary data.</text>
</comment>
<accession>A0ABS0CPG5</accession>
<keyword evidence="3" id="KW-1185">Reference proteome</keyword>
<evidence type="ECO:0000313" key="3">
    <source>
        <dbReference type="Proteomes" id="UP000702209"/>
    </source>
</evidence>
<dbReference type="EMBL" id="JADLQX010000008">
    <property type="protein sequence ID" value="MBF6298531.1"/>
    <property type="molecule type" value="Genomic_DNA"/>
</dbReference>
<organism evidence="2 3">
    <name type="scientific">Nocardia amamiensis</name>
    <dbReference type="NCBI Taxonomy" id="404578"/>
    <lineage>
        <taxon>Bacteria</taxon>
        <taxon>Bacillati</taxon>
        <taxon>Actinomycetota</taxon>
        <taxon>Actinomycetes</taxon>
        <taxon>Mycobacteriales</taxon>
        <taxon>Nocardiaceae</taxon>
        <taxon>Nocardia</taxon>
    </lineage>
</organism>
<keyword evidence="1" id="KW-0472">Membrane</keyword>
<protein>
    <recommendedName>
        <fullName evidence="4">Integral membrane protein</fullName>
    </recommendedName>
</protein>
<reference evidence="2 3" key="1">
    <citation type="submission" date="2020-10" db="EMBL/GenBank/DDBJ databases">
        <title>Identification of Nocardia species via Next-generation sequencing and recognition of intraspecies genetic diversity.</title>
        <authorList>
            <person name="Li P."/>
            <person name="Li P."/>
            <person name="Lu B."/>
        </authorList>
    </citation>
    <scope>NUCLEOTIDE SEQUENCE [LARGE SCALE GENOMIC DNA]</scope>
    <source>
        <strain evidence="2 3">BJ06-0157</strain>
    </source>
</reference>
<dbReference type="RefSeq" id="WP_195129836.1">
    <property type="nucleotide sequence ID" value="NZ_JADLQX010000008.1"/>
</dbReference>
<dbReference type="Proteomes" id="UP000702209">
    <property type="component" value="Unassembled WGS sequence"/>
</dbReference>
<name>A0ABS0CPG5_9NOCA</name>
<sequence length="80" mass="8668">MTNSSTPTPSRGAPRRRGDWLLRLALCLFALGLLAIVAIFATPILTDGEPGLWLYFGALLAPLGFLLALVFALRSGRRSR</sequence>